<dbReference type="InterPro" id="IPR025595">
    <property type="entry name" value="PterinBD-DUF4346"/>
</dbReference>
<proteinExistence type="predicted"/>
<sequence length="130" mass="14472">MISQAFRREELAALDDQLSKRFIQLDPAGYFLIYLDRDAGLICAEHYSNDINEKGLAVDPETGEPIPCDGGAKRQPTVIFRGKTAKELGIKITEEADPVPLTYLDHALYLGREFVKAEAALLSGQEYIQD</sequence>
<organism evidence="2 3">
    <name type="scientific">Phormidium yuhuli AB48</name>
    <dbReference type="NCBI Taxonomy" id="2940671"/>
    <lineage>
        <taxon>Bacteria</taxon>
        <taxon>Bacillati</taxon>
        <taxon>Cyanobacteriota</taxon>
        <taxon>Cyanophyceae</taxon>
        <taxon>Oscillatoriophycideae</taxon>
        <taxon>Oscillatoriales</taxon>
        <taxon>Oscillatoriaceae</taxon>
        <taxon>Phormidium</taxon>
        <taxon>Phormidium yuhuli</taxon>
    </lineage>
</organism>
<accession>A0ABY5APG6</accession>
<evidence type="ECO:0000259" key="1">
    <source>
        <dbReference type="Pfam" id="PF14251"/>
    </source>
</evidence>
<dbReference type="InterPro" id="IPR017260">
    <property type="entry name" value="UCP037673"/>
</dbReference>
<keyword evidence="3" id="KW-1185">Reference proteome</keyword>
<name>A0ABY5APG6_9CYAN</name>
<dbReference type="Pfam" id="PF14251">
    <property type="entry name" value="PterinBD-DUF4346"/>
    <property type="match status" value="1"/>
</dbReference>
<feature type="domain" description="DUF4346" evidence="1">
    <location>
        <begin position="25"/>
        <end position="130"/>
    </location>
</feature>
<gene>
    <name evidence="2" type="ORF">NEA10_18700</name>
</gene>
<reference evidence="2" key="1">
    <citation type="submission" date="2022-06" db="EMBL/GenBank/DDBJ databases">
        <title>Genome sequence of Phormidium yuhuli AB48 isolated from an industrial photobioreactor environment.</title>
        <authorList>
            <person name="Qiu Y."/>
            <person name="Noonan A.J.C."/>
            <person name="Dofher K."/>
            <person name="Koch M."/>
            <person name="Kieft B."/>
            <person name="Lin X."/>
            <person name="Ziels R.M."/>
            <person name="Hallam S.J."/>
        </authorList>
    </citation>
    <scope>NUCLEOTIDE SEQUENCE</scope>
    <source>
        <strain evidence="2">AB48</strain>
    </source>
</reference>
<dbReference type="PIRSF" id="PIRSF037673">
    <property type="entry name" value="UCP037673"/>
    <property type="match status" value="1"/>
</dbReference>
<evidence type="ECO:0000313" key="2">
    <source>
        <dbReference type="EMBL" id="USR90826.1"/>
    </source>
</evidence>
<dbReference type="Proteomes" id="UP001056708">
    <property type="component" value="Chromosome"/>
</dbReference>
<protein>
    <submittedName>
        <fullName evidence="2">DUF4346 domain-containing protein</fullName>
    </submittedName>
</protein>
<dbReference type="RefSeq" id="WP_252662850.1">
    <property type="nucleotide sequence ID" value="NZ_CP098611.1"/>
</dbReference>
<dbReference type="EMBL" id="CP098611">
    <property type="protein sequence ID" value="USR90826.1"/>
    <property type="molecule type" value="Genomic_DNA"/>
</dbReference>
<evidence type="ECO:0000313" key="3">
    <source>
        <dbReference type="Proteomes" id="UP001056708"/>
    </source>
</evidence>